<sequence length="280" mass="30608">MNLRALGYFVAVVERGSISAAAKLCYISQPSISAAIGTLENELNTQLFQRHGKGVSPTDAGTRLYPLAKRLLNESKAIQALFSKPEIQVPFKLGLIRSLGVQRMSMLLKDFTNACPDMDLTLVEPSEDADAKIISTCDLTSNENFLPMWHDTYLLAIPPAFSLSLKSSINLGDLQQQAFIHRAPCEALTSLQQLLDMEGIKMQIRARIQTVEYAVGLVAAGLGIALVPAIPAILEHKDIVFRPLADIELKRTVGLALPLGQTHTEQQKQLSALCGKYHSD</sequence>
<dbReference type="GO" id="GO:0003700">
    <property type="term" value="F:DNA-binding transcription factor activity"/>
    <property type="evidence" value="ECO:0007669"/>
    <property type="project" value="InterPro"/>
</dbReference>
<dbReference type="SUPFAM" id="SSF46785">
    <property type="entry name" value="Winged helix' DNA-binding domain"/>
    <property type="match status" value="1"/>
</dbReference>
<dbReference type="RefSeq" id="WP_011497445.1">
    <property type="nucleotide sequence ID" value="NC_007954.1"/>
</dbReference>
<evidence type="ECO:0000256" key="5">
    <source>
        <dbReference type="ARBA" id="ARBA00023163"/>
    </source>
</evidence>
<evidence type="ECO:0000256" key="6">
    <source>
        <dbReference type="SAM" id="Phobius"/>
    </source>
</evidence>
<dbReference type="CDD" id="cd05466">
    <property type="entry name" value="PBP2_LTTR_substrate"/>
    <property type="match status" value="1"/>
</dbReference>
<keyword evidence="6" id="KW-0812">Transmembrane</keyword>
<keyword evidence="2" id="KW-0805">Transcription regulation</keyword>
<dbReference type="Pfam" id="PF03466">
    <property type="entry name" value="LysR_substrate"/>
    <property type="match status" value="1"/>
</dbReference>
<evidence type="ECO:0000256" key="3">
    <source>
        <dbReference type="ARBA" id="ARBA00023125"/>
    </source>
</evidence>
<dbReference type="InterPro" id="IPR005119">
    <property type="entry name" value="LysR_subst-bd"/>
</dbReference>
<dbReference type="PANTHER" id="PTHR30346">
    <property type="entry name" value="TRANSCRIPTIONAL DUAL REGULATOR HCAR-RELATED"/>
    <property type="match status" value="1"/>
</dbReference>
<keyword evidence="5" id="KW-0804">Transcription</keyword>
<dbReference type="SUPFAM" id="SSF53850">
    <property type="entry name" value="Periplasmic binding protein-like II"/>
    <property type="match status" value="1"/>
</dbReference>
<dbReference type="GO" id="GO:0032993">
    <property type="term" value="C:protein-DNA complex"/>
    <property type="evidence" value="ECO:0007669"/>
    <property type="project" value="TreeGrafter"/>
</dbReference>
<dbReference type="PRINTS" id="PR00039">
    <property type="entry name" value="HTHLYSR"/>
</dbReference>
<feature type="domain" description="HTH lysR-type" evidence="7">
    <location>
        <begin position="1"/>
        <end position="58"/>
    </location>
</feature>
<proteinExistence type="inferred from homology"/>
<evidence type="ECO:0000259" key="7">
    <source>
        <dbReference type="PROSITE" id="PS50931"/>
    </source>
</evidence>
<keyword evidence="6" id="KW-1133">Transmembrane helix</keyword>
<dbReference type="FunFam" id="1.10.10.10:FF:000001">
    <property type="entry name" value="LysR family transcriptional regulator"/>
    <property type="match status" value="1"/>
</dbReference>
<dbReference type="KEGG" id="sdn:Sden_3019"/>
<comment type="similarity">
    <text evidence="1">Belongs to the LysR transcriptional regulatory family.</text>
</comment>
<dbReference type="STRING" id="318161.Sden_3019"/>
<dbReference type="OrthoDB" id="9803735at2"/>
<dbReference type="Gene3D" id="3.40.190.10">
    <property type="entry name" value="Periplasmic binding protein-like II"/>
    <property type="match status" value="2"/>
</dbReference>
<dbReference type="PROSITE" id="PS50931">
    <property type="entry name" value="HTH_LYSR"/>
    <property type="match status" value="1"/>
</dbReference>
<evidence type="ECO:0000313" key="9">
    <source>
        <dbReference type="Proteomes" id="UP000001982"/>
    </source>
</evidence>
<dbReference type="GO" id="GO:0003677">
    <property type="term" value="F:DNA binding"/>
    <property type="evidence" value="ECO:0007669"/>
    <property type="project" value="UniProtKB-KW"/>
</dbReference>
<dbReference type="InterPro" id="IPR036388">
    <property type="entry name" value="WH-like_DNA-bd_sf"/>
</dbReference>
<dbReference type="Proteomes" id="UP000001982">
    <property type="component" value="Chromosome"/>
</dbReference>
<dbReference type="InterPro" id="IPR036390">
    <property type="entry name" value="WH_DNA-bd_sf"/>
</dbReference>
<keyword evidence="4" id="KW-0010">Activator</keyword>
<dbReference type="InterPro" id="IPR000847">
    <property type="entry name" value="LysR_HTH_N"/>
</dbReference>
<evidence type="ECO:0000256" key="4">
    <source>
        <dbReference type="ARBA" id="ARBA00023159"/>
    </source>
</evidence>
<evidence type="ECO:0000313" key="8">
    <source>
        <dbReference type="EMBL" id="ABE56297.1"/>
    </source>
</evidence>
<dbReference type="PANTHER" id="PTHR30346:SF26">
    <property type="entry name" value="HYDROGEN PEROXIDE-INDUCIBLE GENES ACTIVATOR"/>
    <property type="match status" value="1"/>
</dbReference>
<dbReference type="eggNOG" id="COG0583">
    <property type="taxonomic scope" value="Bacteria"/>
</dbReference>
<feature type="transmembrane region" description="Helical" evidence="6">
    <location>
        <begin position="213"/>
        <end position="234"/>
    </location>
</feature>
<organism evidence="8 9">
    <name type="scientific">Shewanella denitrificans (strain OS217 / ATCC BAA-1090 / DSM 15013)</name>
    <dbReference type="NCBI Taxonomy" id="318161"/>
    <lineage>
        <taxon>Bacteria</taxon>
        <taxon>Pseudomonadati</taxon>
        <taxon>Pseudomonadota</taxon>
        <taxon>Gammaproteobacteria</taxon>
        <taxon>Alteromonadales</taxon>
        <taxon>Shewanellaceae</taxon>
        <taxon>Shewanella</taxon>
    </lineage>
</organism>
<accession>Q12JS9</accession>
<reference evidence="8 9" key="1">
    <citation type="submission" date="2006-03" db="EMBL/GenBank/DDBJ databases">
        <title>Complete sequence of Shewanella denitrificans OS217.</title>
        <authorList>
            <consortium name="US DOE Joint Genome Institute"/>
            <person name="Copeland A."/>
            <person name="Lucas S."/>
            <person name="Lapidus A."/>
            <person name="Barry K."/>
            <person name="Detter J.C."/>
            <person name="Glavina del Rio T."/>
            <person name="Hammon N."/>
            <person name="Israni S."/>
            <person name="Dalin E."/>
            <person name="Tice H."/>
            <person name="Pitluck S."/>
            <person name="Brettin T."/>
            <person name="Bruce D."/>
            <person name="Han C."/>
            <person name="Tapia R."/>
            <person name="Gilna P."/>
            <person name="Kiss H."/>
            <person name="Schmutz J."/>
            <person name="Larimer F."/>
            <person name="Land M."/>
            <person name="Hauser L."/>
            <person name="Kyrpides N."/>
            <person name="Lykidis A."/>
            <person name="Richardson P."/>
        </authorList>
    </citation>
    <scope>NUCLEOTIDE SEQUENCE [LARGE SCALE GENOMIC DNA]</scope>
    <source>
        <strain evidence="9">OS217 / ATCC BAA-1090 / DSM 15013</strain>
    </source>
</reference>
<evidence type="ECO:0000256" key="2">
    <source>
        <dbReference type="ARBA" id="ARBA00023015"/>
    </source>
</evidence>
<dbReference type="HOGENOM" id="CLU_039613_6_4_6"/>
<name>Q12JS9_SHEDO</name>
<gene>
    <name evidence="8" type="ordered locus">Sden_3019</name>
</gene>
<keyword evidence="6" id="KW-0472">Membrane</keyword>
<protein>
    <submittedName>
        <fullName evidence="8">Regulatory protein, LysR</fullName>
    </submittedName>
</protein>
<dbReference type="EMBL" id="CP000302">
    <property type="protein sequence ID" value="ABE56297.1"/>
    <property type="molecule type" value="Genomic_DNA"/>
</dbReference>
<keyword evidence="9" id="KW-1185">Reference proteome</keyword>
<dbReference type="Gene3D" id="1.10.10.10">
    <property type="entry name" value="Winged helix-like DNA-binding domain superfamily/Winged helix DNA-binding domain"/>
    <property type="match status" value="1"/>
</dbReference>
<dbReference type="AlphaFoldDB" id="Q12JS9"/>
<keyword evidence="3" id="KW-0238">DNA-binding</keyword>
<dbReference type="Pfam" id="PF00126">
    <property type="entry name" value="HTH_1"/>
    <property type="match status" value="1"/>
</dbReference>
<evidence type="ECO:0000256" key="1">
    <source>
        <dbReference type="ARBA" id="ARBA00009437"/>
    </source>
</evidence>